<keyword evidence="3" id="KW-1185">Reference proteome</keyword>
<comment type="caution">
    <text evidence="2">The sequence shown here is derived from an EMBL/GenBank/DDBJ whole genome shotgun (WGS) entry which is preliminary data.</text>
</comment>
<evidence type="ECO:0000259" key="1">
    <source>
        <dbReference type="PROSITE" id="PS50181"/>
    </source>
</evidence>
<dbReference type="PROSITE" id="PS50181">
    <property type="entry name" value="FBOX"/>
    <property type="match status" value="1"/>
</dbReference>
<evidence type="ECO:0000313" key="2">
    <source>
        <dbReference type="EMBL" id="GJJ07231.1"/>
    </source>
</evidence>
<dbReference type="Gene3D" id="1.20.1280.50">
    <property type="match status" value="1"/>
</dbReference>
<dbReference type="Pfam" id="PF12937">
    <property type="entry name" value="F-box-like"/>
    <property type="match status" value="1"/>
</dbReference>
<evidence type="ECO:0000313" key="3">
    <source>
        <dbReference type="Proteomes" id="UP001050691"/>
    </source>
</evidence>
<dbReference type="EMBL" id="BPWL01000002">
    <property type="protein sequence ID" value="GJJ07231.1"/>
    <property type="molecule type" value="Genomic_DNA"/>
</dbReference>
<dbReference type="SUPFAM" id="SSF81383">
    <property type="entry name" value="F-box domain"/>
    <property type="match status" value="1"/>
</dbReference>
<dbReference type="InterPro" id="IPR001810">
    <property type="entry name" value="F-box_dom"/>
</dbReference>
<organism evidence="2 3">
    <name type="scientific">Clathrus columnatus</name>
    <dbReference type="NCBI Taxonomy" id="1419009"/>
    <lineage>
        <taxon>Eukaryota</taxon>
        <taxon>Fungi</taxon>
        <taxon>Dikarya</taxon>
        <taxon>Basidiomycota</taxon>
        <taxon>Agaricomycotina</taxon>
        <taxon>Agaricomycetes</taxon>
        <taxon>Phallomycetidae</taxon>
        <taxon>Phallales</taxon>
        <taxon>Clathraceae</taxon>
        <taxon>Clathrus</taxon>
    </lineage>
</organism>
<dbReference type="Proteomes" id="UP001050691">
    <property type="component" value="Unassembled WGS sequence"/>
</dbReference>
<reference evidence="2" key="1">
    <citation type="submission" date="2021-10" db="EMBL/GenBank/DDBJ databases">
        <title>De novo Genome Assembly of Clathrus columnatus (Basidiomycota, Fungi) Using Illumina and Nanopore Sequence Data.</title>
        <authorList>
            <person name="Ogiso-Tanaka E."/>
            <person name="Itagaki H."/>
            <person name="Hosoya T."/>
            <person name="Hosaka K."/>
        </authorList>
    </citation>
    <scope>NUCLEOTIDE SEQUENCE</scope>
    <source>
        <strain evidence="2">MO-923</strain>
    </source>
</reference>
<feature type="domain" description="F-box" evidence="1">
    <location>
        <begin position="58"/>
        <end position="117"/>
    </location>
</feature>
<proteinExistence type="predicted"/>
<accession>A0AAV4ZY82</accession>
<dbReference type="AlphaFoldDB" id="A0AAV4ZY82"/>
<gene>
    <name evidence="2" type="ORF">Clacol_001431</name>
</gene>
<protein>
    <recommendedName>
        <fullName evidence="1">F-box domain-containing protein</fullName>
    </recommendedName>
</protein>
<sequence>MTSIDWEILDGSLDFLHDWVVKSCTDGENTATLDRLLEKLQRSYKILFSTVNTRRNELLPINRLPTELFGNIIQFISEPLTVDDPDDNPSSVYRELSQTCRKWRDLILDDSRLWTDIDLTYGTRQATLHLTRAERVKLTMRLPVDANSYPNIPHMESAIKPIVASTSDRVAKLQITLNDDVWNLLLQVLDTPFPSLQHLIITSISSVEIRNYTAQPVWQQKAYLPFGTVSEKLDTLDIANCNFSLLPQNALLEALQRVRRLRIYFHDELQLLWFMSNSSSFKNLEVLFLEAPPGGYRLKNGPQSNNFGTLYMLSLVNIYMFPLIKSLHIPNAKYYEMSAFDVGFHGHPDLLVETEDIHPYVYPLIDDFNYSPIRYLYIGEHETYRGGYCCGCCIIGSDVEKKMPLVWGPRYYDETMEGVRGRAPLHTINRFPEPYGDSLKAFHIRMFALRHHNTPTLTLAQRILSLLIPKTPQVVSLFIKNRPSIYKYSDILNSLTGLNSLRHLTITEGQGDFFNVLLSLLPVTSHWPGLESVHFVFTTSSRIPPAAFSYEDLYDVVSARESVDRGLEYFHVENHPPQPDFLLEETLMQRKDLKTKVTLIPAQRTNVWN</sequence>
<name>A0AAV4ZY82_9AGAM</name>
<dbReference type="InterPro" id="IPR036047">
    <property type="entry name" value="F-box-like_dom_sf"/>
</dbReference>